<reference evidence="8" key="1">
    <citation type="journal article" date="2019" name="Int. J. Syst. Evol. Microbiol.">
        <title>The Global Catalogue of Microorganisms (GCM) 10K type strain sequencing project: providing services to taxonomists for standard genome sequencing and annotation.</title>
        <authorList>
            <consortium name="The Broad Institute Genomics Platform"/>
            <consortium name="The Broad Institute Genome Sequencing Center for Infectious Disease"/>
            <person name="Wu L."/>
            <person name="Ma J."/>
        </authorList>
    </citation>
    <scope>NUCLEOTIDE SEQUENCE [LARGE SCALE GENOMIC DNA]</scope>
    <source>
        <strain evidence="8">JCM 18401</strain>
    </source>
</reference>
<dbReference type="Gene3D" id="3.40.190.290">
    <property type="match status" value="1"/>
</dbReference>
<keyword evidence="5" id="KW-0804">Transcription</keyword>
<dbReference type="InterPro" id="IPR036390">
    <property type="entry name" value="WH_DNA-bd_sf"/>
</dbReference>
<sequence>MELRRLRCFVAVFEERDITVAAQRCFVSQPSLSSSIKQLEQELGAALFVRHKRGVDLTDDAHQLYPLACRLLAQADQLPQLFAERLARVKIRLAHFHDLSPSLLGQYIQRCLASDAQIELELCDHDDLAVDGRLTLDVLKRDDELFVPLWEEDYLLCVPRGHALAQQSSVSLAQLDHYPFIECAACEAHQQTLSLLAAGGFAVDLVAKAAHKTQVRHLVEAGVGISFLPSGVLERSDALVAVSLDAPRMFRRIGLCLSASSAESEPANTLLHAASSDAGKK</sequence>
<dbReference type="SUPFAM" id="SSF46785">
    <property type="entry name" value="Winged helix' DNA-binding domain"/>
    <property type="match status" value="1"/>
</dbReference>
<feature type="domain" description="HTH lysR-type" evidence="6">
    <location>
        <begin position="1"/>
        <end position="58"/>
    </location>
</feature>
<accession>A0ABP9EU75</accession>
<dbReference type="CDD" id="cd05466">
    <property type="entry name" value="PBP2_LTTR_substrate"/>
    <property type="match status" value="1"/>
</dbReference>
<evidence type="ECO:0000256" key="1">
    <source>
        <dbReference type="ARBA" id="ARBA00009437"/>
    </source>
</evidence>
<keyword evidence="4" id="KW-0010">Activator</keyword>
<keyword evidence="3" id="KW-0238">DNA-binding</keyword>
<comment type="similarity">
    <text evidence="1">Belongs to the LysR transcriptional regulatory family.</text>
</comment>
<dbReference type="PRINTS" id="PR00039">
    <property type="entry name" value="HTHLYSR"/>
</dbReference>
<name>A0ABP9EU75_9GAMM</name>
<dbReference type="Pfam" id="PF00126">
    <property type="entry name" value="HTH_1"/>
    <property type="match status" value="1"/>
</dbReference>
<protein>
    <submittedName>
        <fullName evidence="7">LysR family transcriptional regulator</fullName>
    </submittedName>
</protein>
<dbReference type="InterPro" id="IPR000847">
    <property type="entry name" value="LysR_HTH_N"/>
</dbReference>
<dbReference type="PANTHER" id="PTHR30346:SF26">
    <property type="entry name" value="HYDROGEN PEROXIDE-INDUCIBLE GENES ACTIVATOR"/>
    <property type="match status" value="1"/>
</dbReference>
<dbReference type="EMBL" id="BAABJZ010000019">
    <property type="protein sequence ID" value="GAA4881250.1"/>
    <property type="molecule type" value="Genomic_DNA"/>
</dbReference>
<evidence type="ECO:0000256" key="5">
    <source>
        <dbReference type="ARBA" id="ARBA00023163"/>
    </source>
</evidence>
<dbReference type="Pfam" id="PF03466">
    <property type="entry name" value="LysR_substrate"/>
    <property type="match status" value="1"/>
</dbReference>
<evidence type="ECO:0000256" key="3">
    <source>
        <dbReference type="ARBA" id="ARBA00023125"/>
    </source>
</evidence>
<evidence type="ECO:0000259" key="6">
    <source>
        <dbReference type="PROSITE" id="PS50931"/>
    </source>
</evidence>
<evidence type="ECO:0000256" key="2">
    <source>
        <dbReference type="ARBA" id="ARBA00023015"/>
    </source>
</evidence>
<proteinExistence type="inferred from homology"/>
<dbReference type="RefSeq" id="WP_345334664.1">
    <property type="nucleotide sequence ID" value="NZ_BAABJZ010000019.1"/>
</dbReference>
<organism evidence="7 8">
    <name type="scientific">Ferrimonas pelagia</name>
    <dbReference type="NCBI Taxonomy" id="1177826"/>
    <lineage>
        <taxon>Bacteria</taxon>
        <taxon>Pseudomonadati</taxon>
        <taxon>Pseudomonadota</taxon>
        <taxon>Gammaproteobacteria</taxon>
        <taxon>Alteromonadales</taxon>
        <taxon>Ferrimonadaceae</taxon>
        <taxon>Ferrimonas</taxon>
    </lineage>
</organism>
<dbReference type="SUPFAM" id="SSF53850">
    <property type="entry name" value="Periplasmic binding protein-like II"/>
    <property type="match status" value="1"/>
</dbReference>
<evidence type="ECO:0000256" key="4">
    <source>
        <dbReference type="ARBA" id="ARBA00023159"/>
    </source>
</evidence>
<gene>
    <name evidence="7" type="ORF">GCM10023333_14280</name>
</gene>
<dbReference type="InterPro" id="IPR005119">
    <property type="entry name" value="LysR_subst-bd"/>
</dbReference>
<evidence type="ECO:0000313" key="8">
    <source>
        <dbReference type="Proteomes" id="UP001499988"/>
    </source>
</evidence>
<comment type="caution">
    <text evidence="7">The sequence shown here is derived from an EMBL/GenBank/DDBJ whole genome shotgun (WGS) entry which is preliminary data.</text>
</comment>
<dbReference type="PROSITE" id="PS50931">
    <property type="entry name" value="HTH_LYSR"/>
    <property type="match status" value="1"/>
</dbReference>
<keyword evidence="2" id="KW-0805">Transcription regulation</keyword>
<dbReference type="PANTHER" id="PTHR30346">
    <property type="entry name" value="TRANSCRIPTIONAL DUAL REGULATOR HCAR-RELATED"/>
    <property type="match status" value="1"/>
</dbReference>
<keyword evidence="8" id="KW-1185">Reference proteome</keyword>
<evidence type="ECO:0000313" key="7">
    <source>
        <dbReference type="EMBL" id="GAA4881250.1"/>
    </source>
</evidence>
<dbReference type="Gene3D" id="1.10.10.10">
    <property type="entry name" value="Winged helix-like DNA-binding domain superfamily/Winged helix DNA-binding domain"/>
    <property type="match status" value="1"/>
</dbReference>
<dbReference type="InterPro" id="IPR036388">
    <property type="entry name" value="WH-like_DNA-bd_sf"/>
</dbReference>
<dbReference type="Proteomes" id="UP001499988">
    <property type="component" value="Unassembled WGS sequence"/>
</dbReference>